<reference evidence="1" key="2">
    <citation type="submission" date="2004-06" db="EMBL/GenBank/DDBJ databases">
        <authorList>
            <person name="Buell R."/>
            <person name="Liu J."/>
            <person name="Childs K."/>
            <person name="Zaborsky J."/>
            <person name="Tallon L."/>
            <person name="Wirtz U."/>
            <person name="Wei F."/>
            <person name="Kuang H."/>
            <person name="Zhang P."/>
            <person name="Marano M."/>
            <person name="Baker B."/>
        </authorList>
    </citation>
    <scope>NUCLEOTIDE SEQUENCE</scope>
</reference>
<name>Q6L3H9_SOLDE</name>
<reference evidence="2" key="3">
    <citation type="submission" date="2004-06" db="EMBL/GenBank/DDBJ databases">
        <authorList>
            <person name="Buell R."/>
        </authorList>
    </citation>
    <scope>NUCLEOTIDE SEQUENCE</scope>
</reference>
<reference evidence="1" key="4">
    <citation type="submission" date="2006-08" db="EMBL/GenBank/DDBJ databases">
        <authorList>
            <person name="Childs K."/>
        </authorList>
    </citation>
    <scope>NUCLEOTIDE SEQUENCE</scope>
</reference>
<evidence type="ECO:0000313" key="2">
    <source>
        <dbReference type="EMBL" id="ABI34285.1"/>
    </source>
</evidence>
<dbReference type="InterPro" id="IPR038837">
    <property type="entry name" value="tRNA_ligase_1"/>
</dbReference>
<dbReference type="EMBL" id="AC142210">
    <property type="protein sequence ID" value="ABI34285.1"/>
    <property type="molecule type" value="Genomic_DNA"/>
</dbReference>
<keyword evidence="1" id="KW-0648">Protein biosynthesis</keyword>
<dbReference type="AlphaFoldDB" id="Q6L3H9"/>
<reference evidence="2" key="1">
    <citation type="submission" date="2003-03" db="EMBL/GenBank/DDBJ databases">
        <authorList>
            <person name="Ronning C.M."/>
        </authorList>
    </citation>
    <scope>NUCLEOTIDE SEQUENCE</scope>
</reference>
<dbReference type="GO" id="GO:0003972">
    <property type="term" value="F:RNA ligase (ATP) activity"/>
    <property type="evidence" value="ECO:0007669"/>
    <property type="project" value="InterPro"/>
</dbReference>
<sequence length="179" mass="20211">MCKRRKKRWIVYLSITKFHADSGDIVLDLFWRAYGARVPSNVCFFSGLSKGSKDHIKVQGEILEGLVARIVKRESSEHMERVLRDFSPPPLEGEGLDLGPTLREICAANRSEKQQIKALLQSAGTAFCPNYLDWFGDDDSGSHSRNADRSVVSKFLQSHPADFSTGKLQWYRFSERGAS</sequence>
<evidence type="ECO:0000313" key="1">
    <source>
        <dbReference type="EMBL" id="AAT40559.1"/>
    </source>
</evidence>
<dbReference type="EMBL" id="AC149488">
    <property type="protein sequence ID" value="AAT40559.1"/>
    <property type="molecule type" value="Genomic_DNA"/>
</dbReference>
<dbReference type="GO" id="GO:0003746">
    <property type="term" value="F:translation elongation factor activity"/>
    <property type="evidence" value="ECO:0007669"/>
    <property type="project" value="UniProtKB-KW"/>
</dbReference>
<gene>
    <name evidence="2" type="ORF">SDM1_23t00006</name>
    <name evidence="1" type="ORF">SDM1_4t00021</name>
</gene>
<accession>Q6L3H9</accession>
<dbReference type="PANTHER" id="PTHR35460:SF1">
    <property type="entry name" value="TRNA LIGASE 1"/>
    <property type="match status" value="1"/>
</dbReference>
<organism evidence="1">
    <name type="scientific">Solanum demissum</name>
    <name type="common">Wild potato</name>
    <dbReference type="NCBI Taxonomy" id="50514"/>
    <lineage>
        <taxon>Eukaryota</taxon>
        <taxon>Viridiplantae</taxon>
        <taxon>Streptophyta</taxon>
        <taxon>Embryophyta</taxon>
        <taxon>Tracheophyta</taxon>
        <taxon>Spermatophyta</taxon>
        <taxon>Magnoliopsida</taxon>
        <taxon>eudicotyledons</taxon>
        <taxon>Gunneridae</taxon>
        <taxon>Pentapetalae</taxon>
        <taxon>asterids</taxon>
        <taxon>lamiids</taxon>
        <taxon>Solanales</taxon>
        <taxon>Solanaceae</taxon>
        <taxon>Solanoideae</taxon>
        <taxon>Solaneae</taxon>
        <taxon>Solanum</taxon>
    </lineage>
</organism>
<dbReference type="PANTHER" id="PTHR35460">
    <property type="entry name" value="TRNA LIGASE 1"/>
    <property type="match status" value="1"/>
</dbReference>
<keyword evidence="1" id="KW-0251">Elongation factor</keyword>
<proteinExistence type="predicted"/>
<dbReference type="GO" id="GO:0006388">
    <property type="term" value="P:tRNA splicing, via endonucleolytic cleavage and ligation"/>
    <property type="evidence" value="ECO:0007669"/>
    <property type="project" value="InterPro"/>
</dbReference>
<protein>
    <submittedName>
        <fullName evidence="1">Putative translation elongation factor, identical</fullName>
    </submittedName>
</protein>